<dbReference type="InterPro" id="IPR001789">
    <property type="entry name" value="Sig_transdc_resp-reg_receiver"/>
</dbReference>
<dbReference type="InterPro" id="IPR018062">
    <property type="entry name" value="HTH_AraC-typ_CS"/>
</dbReference>
<gene>
    <name evidence="7" type="ORF">PGLA_20990</name>
</gene>
<sequence>MHLTALLVDDEPNILRNLESIIPWEAMGIEVIGLAKNGQKALDIAKQLRPDMIFSDIRMPSMDGITFLKFLREFNEHAEVIIITGYQNFEYARSLLQLGVYDYILKPIDYEELIDLTEKMAIKVRAKKLEQMMHKKTWNKVITLAYEKILYDIIMDYTTVNTKVQISEEFNLEDYSYVCLLIDWDHYSQKSLGWDEKERKLWNFAIRNVLQDAVAGNNLKCVVLQMREGEWCAVIEQDKQQSQVSFIEIQQWTEYMQIEVSKNLHLQVSIVIYPDPVAVTDLSQVYKKMQHMLQLSPNKEETLPIYNPITAHNDSIWHLIEEMVSNLKQFDRPMTENAFEKLIAQLATISEQSFIRAEQILHFLVLHLLREMREIYTITIQEEEVIWKKLDQNLGVQGFISLIQEIIENSMHATFKNKKSDLLMHSANDYICRNLGSHFGVEEISEYLDISCGYFSLLFKQHYGKTFVEYLSKQRIEMATSMLLLSDKNITQIGIAVGYADRRYFTKVFQKYTGETPSEYREKRKQS</sequence>
<dbReference type="PROSITE" id="PS50110">
    <property type="entry name" value="RESPONSE_REGULATORY"/>
    <property type="match status" value="1"/>
</dbReference>
<keyword evidence="3" id="KW-0804">Transcription</keyword>
<evidence type="ECO:0000256" key="2">
    <source>
        <dbReference type="ARBA" id="ARBA00023125"/>
    </source>
</evidence>
<protein>
    <submittedName>
        <fullName evidence="7">Two-component system response regulator</fullName>
    </submittedName>
</protein>
<evidence type="ECO:0000256" key="4">
    <source>
        <dbReference type="PROSITE-ProRule" id="PRU00169"/>
    </source>
</evidence>
<dbReference type="PRINTS" id="PR00032">
    <property type="entry name" value="HTHARAC"/>
</dbReference>
<evidence type="ECO:0000256" key="1">
    <source>
        <dbReference type="ARBA" id="ARBA00023015"/>
    </source>
</evidence>
<dbReference type="SUPFAM" id="SSF52172">
    <property type="entry name" value="CheY-like"/>
    <property type="match status" value="1"/>
</dbReference>
<evidence type="ECO:0000313" key="7">
    <source>
        <dbReference type="EMBL" id="OAB35912.1"/>
    </source>
</evidence>
<name>A0A168F6N8_9BACL</name>
<organism evidence="7 8">
    <name type="scientific">Paenibacillus glacialis</name>
    <dbReference type="NCBI Taxonomy" id="494026"/>
    <lineage>
        <taxon>Bacteria</taxon>
        <taxon>Bacillati</taxon>
        <taxon>Bacillota</taxon>
        <taxon>Bacilli</taxon>
        <taxon>Bacillales</taxon>
        <taxon>Paenibacillaceae</taxon>
        <taxon>Paenibacillus</taxon>
    </lineage>
</organism>
<keyword evidence="2" id="KW-0238">DNA-binding</keyword>
<dbReference type="InterPro" id="IPR020449">
    <property type="entry name" value="Tscrpt_reg_AraC-type_HTH"/>
</dbReference>
<dbReference type="Pfam" id="PF12833">
    <property type="entry name" value="HTH_18"/>
    <property type="match status" value="1"/>
</dbReference>
<keyword evidence="1" id="KW-0805">Transcription regulation</keyword>
<dbReference type="Gene3D" id="1.10.10.60">
    <property type="entry name" value="Homeodomain-like"/>
    <property type="match status" value="2"/>
</dbReference>
<evidence type="ECO:0000313" key="8">
    <source>
        <dbReference type="Proteomes" id="UP000076967"/>
    </source>
</evidence>
<dbReference type="PROSITE" id="PS01124">
    <property type="entry name" value="HTH_ARAC_FAMILY_2"/>
    <property type="match status" value="1"/>
</dbReference>
<dbReference type="InterPro" id="IPR009057">
    <property type="entry name" value="Homeodomain-like_sf"/>
</dbReference>
<dbReference type="STRING" id="494026.PGLA_20990"/>
<feature type="domain" description="Response regulatory" evidence="6">
    <location>
        <begin position="4"/>
        <end position="121"/>
    </location>
</feature>
<dbReference type="PROSITE" id="PS00041">
    <property type="entry name" value="HTH_ARAC_FAMILY_1"/>
    <property type="match status" value="1"/>
</dbReference>
<dbReference type="Gene3D" id="3.40.50.2300">
    <property type="match status" value="1"/>
</dbReference>
<evidence type="ECO:0000256" key="3">
    <source>
        <dbReference type="ARBA" id="ARBA00023163"/>
    </source>
</evidence>
<dbReference type="GO" id="GO:0043565">
    <property type="term" value="F:sequence-specific DNA binding"/>
    <property type="evidence" value="ECO:0007669"/>
    <property type="project" value="InterPro"/>
</dbReference>
<dbReference type="Proteomes" id="UP000076967">
    <property type="component" value="Unassembled WGS sequence"/>
</dbReference>
<keyword evidence="4" id="KW-0597">Phosphoprotein</keyword>
<dbReference type="AlphaFoldDB" id="A0A168F6N8"/>
<dbReference type="SMART" id="SM00342">
    <property type="entry name" value="HTH_ARAC"/>
    <property type="match status" value="1"/>
</dbReference>
<evidence type="ECO:0000259" key="5">
    <source>
        <dbReference type="PROSITE" id="PS01124"/>
    </source>
</evidence>
<dbReference type="SUPFAM" id="SSF46689">
    <property type="entry name" value="Homeodomain-like"/>
    <property type="match status" value="2"/>
</dbReference>
<dbReference type="GO" id="GO:0003700">
    <property type="term" value="F:DNA-binding transcription factor activity"/>
    <property type="evidence" value="ECO:0007669"/>
    <property type="project" value="InterPro"/>
</dbReference>
<dbReference type="SMART" id="SM00448">
    <property type="entry name" value="REC"/>
    <property type="match status" value="1"/>
</dbReference>
<dbReference type="CDD" id="cd17536">
    <property type="entry name" value="REC_YesN-like"/>
    <property type="match status" value="1"/>
</dbReference>
<dbReference type="PANTHER" id="PTHR43280:SF2">
    <property type="entry name" value="HTH-TYPE TRANSCRIPTIONAL REGULATOR EXSA"/>
    <property type="match status" value="1"/>
</dbReference>
<dbReference type="Pfam" id="PF00072">
    <property type="entry name" value="Response_reg"/>
    <property type="match status" value="1"/>
</dbReference>
<comment type="caution">
    <text evidence="7">The sequence shown here is derived from an EMBL/GenBank/DDBJ whole genome shotgun (WGS) entry which is preliminary data.</text>
</comment>
<accession>A0A168F6N8</accession>
<dbReference type="GO" id="GO:0000160">
    <property type="term" value="P:phosphorelay signal transduction system"/>
    <property type="evidence" value="ECO:0007669"/>
    <property type="project" value="InterPro"/>
</dbReference>
<proteinExistence type="predicted"/>
<dbReference type="EMBL" id="LVJH01000058">
    <property type="protein sequence ID" value="OAB35912.1"/>
    <property type="molecule type" value="Genomic_DNA"/>
</dbReference>
<dbReference type="InterPro" id="IPR018060">
    <property type="entry name" value="HTH_AraC"/>
</dbReference>
<dbReference type="InterPro" id="IPR011006">
    <property type="entry name" value="CheY-like_superfamily"/>
</dbReference>
<dbReference type="RefSeq" id="WP_068536623.1">
    <property type="nucleotide sequence ID" value="NZ_LVJH01000058.1"/>
</dbReference>
<dbReference type="OrthoDB" id="9788446at2"/>
<keyword evidence="8" id="KW-1185">Reference proteome</keyword>
<evidence type="ECO:0000259" key="6">
    <source>
        <dbReference type="PROSITE" id="PS50110"/>
    </source>
</evidence>
<feature type="modified residue" description="4-aspartylphosphate" evidence="4">
    <location>
        <position position="56"/>
    </location>
</feature>
<dbReference type="PANTHER" id="PTHR43280">
    <property type="entry name" value="ARAC-FAMILY TRANSCRIPTIONAL REGULATOR"/>
    <property type="match status" value="1"/>
</dbReference>
<feature type="domain" description="HTH araC/xylS-type" evidence="5">
    <location>
        <begin position="425"/>
        <end position="523"/>
    </location>
</feature>
<reference evidence="7 8" key="1">
    <citation type="submission" date="2016-03" db="EMBL/GenBank/DDBJ databases">
        <title>Draft genome sequence of Paenibacillus glacialis DSM 22343.</title>
        <authorList>
            <person name="Shin S.-K."/>
            <person name="Yi H."/>
        </authorList>
    </citation>
    <scope>NUCLEOTIDE SEQUENCE [LARGE SCALE GENOMIC DNA]</scope>
    <source>
        <strain evidence="7 8">DSM 22343</strain>
    </source>
</reference>